<dbReference type="SUPFAM" id="SSF158544">
    <property type="entry name" value="GspK insert domain-like"/>
    <property type="match status" value="1"/>
</dbReference>
<evidence type="ECO:0000313" key="12">
    <source>
        <dbReference type="Proteomes" id="UP001595379"/>
    </source>
</evidence>
<dbReference type="InterPro" id="IPR038072">
    <property type="entry name" value="GspK_central_sf"/>
</dbReference>
<evidence type="ECO:0000256" key="8">
    <source>
        <dbReference type="ARBA" id="ARBA00022989"/>
    </source>
</evidence>
<accession>A0ABV6ZVJ2</accession>
<keyword evidence="7" id="KW-0653">Protein transport</keyword>
<keyword evidence="5" id="KW-0997">Cell inner membrane</keyword>
<evidence type="ECO:0000256" key="2">
    <source>
        <dbReference type="ARBA" id="ARBA00007246"/>
    </source>
</evidence>
<name>A0ABV6ZVJ2_9PROT</name>
<gene>
    <name evidence="11" type="ORF">ACFOOR_04590</name>
</gene>
<evidence type="ECO:0000256" key="7">
    <source>
        <dbReference type="ARBA" id="ARBA00022927"/>
    </source>
</evidence>
<organism evidence="11 12">
    <name type="scientific">Hyphobacterium vulgare</name>
    <dbReference type="NCBI Taxonomy" id="1736751"/>
    <lineage>
        <taxon>Bacteria</taxon>
        <taxon>Pseudomonadati</taxon>
        <taxon>Pseudomonadota</taxon>
        <taxon>Alphaproteobacteria</taxon>
        <taxon>Maricaulales</taxon>
        <taxon>Maricaulaceae</taxon>
        <taxon>Hyphobacterium</taxon>
    </lineage>
</organism>
<dbReference type="EMBL" id="JBHRSV010000002">
    <property type="protein sequence ID" value="MFC2925378.1"/>
    <property type="molecule type" value="Genomic_DNA"/>
</dbReference>
<dbReference type="Proteomes" id="UP001595379">
    <property type="component" value="Unassembled WGS sequence"/>
</dbReference>
<keyword evidence="6" id="KW-0812">Transmembrane</keyword>
<evidence type="ECO:0000256" key="4">
    <source>
        <dbReference type="ARBA" id="ARBA00022475"/>
    </source>
</evidence>
<feature type="domain" description="T2SS protein K first SAM-like" evidence="10">
    <location>
        <begin position="99"/>
        <end position="186"/>
    </location>
</feature>
<proteinExistence type="inferred from homology"/>
<comment type="caution">
    <text evidence="11">The sequence shown here is derived from an EMBL/GenBank/DDBJ whole genome shotgun (WGS) entry which is preliminary data.</text>
</comment>
<reference evidence="12" key="1">
    <citation type="journal article" date="2019" name="Int. J. Syst. Evol. Microbiol.">
        <title>The Global Catalogue of Microorganisms (GCM) 10K type strain sequencing project: providing services to taxonomists for standard genome sequencing and annotation.</title>
        <authorList>
            <consortium name="The Broad Institute Genomics Platform"/>
            <consortium name="The Broad Institute Genome Sequencing Center for Infectious Disease"/>
            <person name="Wu L."/>
            <person name="Ma J."/>
        </authorList>
    </citation>
    <scope>NUCLEOTIDE SEQUENCE [LARGE SCALE GENOMIC DNA]</scope>
    <source>
        <strain evidence="12">KCTC 52487</strain>
    </source>
</reference>
<keyword evidence="8" id="KW-1133">Transmembrane helix</keyword>
<dbReference type="Pfam" id="PF21687">
    <property type="entry name" value="T2SSK_1st"/>
    <property type="match status" value="1"/>
</dbReference>
<dbReference type="InterPro" id="IPR049031">
    <property type="entry name" value="T2SSK_SAM-like_1st"/>
</dbReference>
<dbReference type="RefSeq" id="WP_343164997.1">
    <property type="nucleotide sequence ID" value="NZ_JBHRSV010000002.1"/>
</dbReference>
<comment type="similarity">
    <text evidence="2">Belongs to the GSP K family.</text>
</comment>
<sequence>MSRRGISLLIVVAFLGALSVTAGMSALSARVSTAGARAELDQLRLSAAIDAAVNRAAAGLTSADEEARWAADGRDFSFEIDGIEVTLWPVSEKGRFDINRGSAEALVRLLQELDVSRRDAEAIAGAMVDWRDEDNDRSQPGAEALDYRRDGLPPPGNRDFLAREEFRSVLGVTAEIYDAAAPYLTIHGAEEVAPVFAPPVLLGALDMSASDRGRILRERRARAPAAELAEGTEFDRDPGARYAIFVEAHTPGGADMRREVVIAAPAEGAPFLLLRRSPLDADTLEAVIGERENG</sequence>
<keyword evidence="4" id="KW-1003">Cell membrane</keyword>
<keyword evidence="9" id="KW-0472">Membrane</keyword>
<protein>
    <submittedName>
        <fullName evidence="11">General secretion pathway protein GspK</fullName>
    </submittedName>
</protein>
<comment type="subcellular location">
    <subcellularLocation>
        <location evidence="1">Cell inner membrane</location>
    </subcellularLocation>
</comment>
<dbReference type="InterPro" id="IPR005628">
    <property type="entry name" value="GspK"/>
</dbReference>
<keyword evidence="12" id="KW-1185">Reference proteome</keyword>
<evidence type="ECO:0000256" key="6">
    <source>
        <dbReference type="ARBA" id="ARBA00022692"/>
    </source>
</evidence>
<dbReference type="PANTHER" id="PTHR38831:SF1">
    <property type="entry name" value="TYPE II SECRETION SYSTEM PROTEIN K-RELATED"/>
    <property type="match status" value="1"/>
</dbReference>
<keyword evidence="3" id="KW-0813">Transport</keyword>
<dbReference type="Gene3D" id="1.10.40.60">
    <property type="entry name" value="EpsJ-like"/>
    <property type="match status" value="1"/>
</dbReference>
<evidence type="ECO:0000256" key="5">
    <source>
        <dbReference type="ARBA" id="ARBA00022519"/>
    </source>
</evidence>
<evidence type="ECO:0000256" key="3">
    <source>
        <dbReference type="ARBA" id="ARBA00022448"/>
    </source>
</evidence>
<evidence type="ECO:0000259" key="10">
    <source>
        <dbReference type="Pfam" id="PF21687"/>
    </source>
</evidence>
<dbReference type="PANTHER" id="PTHR38831">
    <property type="entry name" value="TYPE II SECRETION SYSTEM PROTEIN K"/>
    <property type="match status" value="1"/>
</dbReference>
<evidence type="ECO:0000313" key="11">
    <source>
        <dbReference type="EMBL" id="MFC2925378.1"/>
    </source>
</evidence>
<evidence type="ECO:0000256" key="9">
    <source>
        <dbReference type="ARBA" id="ARBA00023136"/>
    </source>
</evidence>
<evidence type="ECO:0000256" key="1">
    <source>
        <dbReference type="ARBA" id="ARBA00004533"/>
    </source>
</evidence>